<dbReference type="InParanoid" id="A9VAQ0"/>
<keyword evidence="5" id="KW-0520">NAD</keyword>
<gene>
    <name evidence="10" type="ORF">MONBRDRAFT_38874</name>
</gene>
<dbReference type="eggNOG" id="KOG1429">
    <property type="taxonomic scope" value="Eukaryota"/>
</dbReference>
<evidence type="ECO:0000256" key="1">
    <source>
        <dbReference type="ARBA" id="ARBA00000083"/>
    </source>
</evidence>
<dbReference type="PANTHER" id="PTHR43725:SF47">
    <property type="entry name" value="UDP-GLUCOSE 4-EPIMERASE"/>
    <property type="match status" value="1"/>
</dbReference>
<dbReference type="PANTHER" id="PTHR43725">
    <property type="entry name" value="UDP-GLUCOSE 4-EPIMERASE"/>
    <property type="match status" value="1"/>
</dbReference>
<dbReference type="InterPro" id="IPR001509">
    <property type="entry name" value="Epimerase_deHydtase"/>
</dbReference>
<evidence type="ECO:0000313" key="11">
    <source>
        <dbReference type="Proteomes" id="UP000001357"/>
    </source>
</evidence>
<keyword evidence="6" id="KW-0119">Carbohydrate metabolism</keyword>
<dbReference type="EC" id="5.1.3.2" evidence="4"/>
<dbReference type="Gene3D" id="3.90.550.10">
    <property type="entry name" value="Spore Coat Polysaccharide Biosynthesis Protein SpsA, Chain A"/>
    <property type="match status" value="1"/>
</dbReference>
<dbReference type="Gene3D" id="3.40.50.720">
    <property type="entry name" value="NAD(P)-binding Rossmann-like Domain"/>
    <property type="match status" value="1"/>
</dbReference>
<organism evidence="10 11">
    <name type="scientific">Monosiga brevicollis</name>
    <name type="common">Choanoflagellate</name>
    <dbReference type="NCBI Taxonomy" id="81824"/>
    <lineage>
        <taxon>Eukaryota</taxon>
        <taxon>Choanoflagellata</taxon>
        <taxon>Craspedida</taxon>
        <taxon>Salpingoecidae</taxon>
        <taxon>Monosiga</taxon>
    </lineage>
</organism>
<keyword evidence="7" id="KW-0413">Isomerase</keyword>
<evidence type="ECO:0000256" key="7">
    <source>
        <dbReference type="ARBA" id="ARBA00023235"/>
    </source>
</evidence>
<evidence type="ECO:0000259" key="9">
    <source>
        <dbReference type="Pfam" id="PF01370"/>
    </source>
</evidence>
<accession>A9VAQ0</accession>
<name>A9VAQ0_MONBE</name>
<dbReference type="Proteomes" id="UP000001357">
    <property type="component" value="Unassembled WGS sequence"/>
</dbReference>
<dbReference type="RefSeq" id="XP_001749823.1">
    <property type="nucleotide sequence ID" value="XM_001749771.1"/>
</dbReference>
<proteinExistence type="predicted"/>
<dbReference type="SUPFAM" id="SSF51735">
    <property type="entry name" value="NAD(P)-binding Rossmann-fold domains"/>
    <property type="match status" value="1"/>
</dbReference>
<dbReference type="InterPro" id="IPR029044">
    <property type="entry name" value="Nucleotide-diphossugar_trans"/>
</dbReference>
<evidence type="ECO:0000256" key="2">
    <source>
        <dbReference type="ARBA" id="ARBA00001911"/>
    </source>
</evidence>
<keyword evidence="11" id="KW-1185">Reference proteome</keyword>
<comment type="catalytic activity">
    <reaction evidence="1">
        <text>UDP-alpha-D-glucose = UDP-alpha-D-galactose</text>
        <dbReference type="Rhea" id="RHEA:22168"/>
        <dbReference type="ChEBI" id="CHEBI:58885"/>
        <dbReference type="ChEBI" id="CHEBI:66914"/>
        <dbReference type="EC" id="5.1.3.2"/>
    </reaction>
</comment>
<reference evidence="10 11" key="1">
    <citation type="journal article" date="2008" name="Nature">
        <title>The genome of the choanoflagellate Monosiga brevicollis and the origin of metazoans.</title>
        <authorList>
            <consortium name="JGI Sequencing"/>
            <person name="King N."/>
            <person name="Westbrook M.J."/>
            <person name="Young S.L."/>
            <person name="Kuo A."/>
            <person name="Abedin M."/>
            <person name="Chapman J."/>
            <person name="Fairclough S."/>
            <person name="Hellsten U."/>
            <person name="Isogai Y."/>
            <person name="Letunic I."/>
            <person name="Marr M."/>
            <person name="Pincus D."/>
            <person name="Putnam N."/>
            <person name="Rokas A."/>
            <person name="Wright K.J."/>
            <person name="Zuzow R."/>
            <person name="Dirks W."/>
            <person name="Good M."/>
            <person name="Goodstein D."/>
            <person name="Lemons D."/>
            <person name="Li W."/>
            <person name="Lyons J.B."/>
            <person name="Morris A."/>
            <person name="Nichols S."/>
            <person name="Richter D.J."/>
            <person name="Salamov A."/>
            <person name="Bork P."/>
            <person name="Lim W.A."/>
            <person name="Manning G."/>
            <person name="Miller W.T."/>
            <person name="McGinnis W."/>
            <person name="Shapiro H."/>
            <person name="Tjian R."/>
            <person name="Grigoriev I.V."/>
            <person name="Rokhsar D."/>
        </authorList>
    </citation>
    <scope>NUCLEOTIDE SEQUENCE [LARGE SCALE GENOMIC DNA]</scope>
    <source>
        <strain evidence="11">MX1 / ATCC 50154</strain>
    </source>
</reference>
<dbReference type="CDD" id="cd00761">
    <property type="entry name" value="Glyco_tranf_GTA_type"/>
    <property type="match status" value="1"/>
</dbReference>
<evidence type="ECO:0000313" key="10">
    <source>
        <dbReference type="EMBL" id="EDQ85412.1"/>
    </source>
</evidence>
<dbReference type="OMA" id="WARIETW"/>
<dbReference type="GeneID" id="5895013"/>
<dbReference type="SUPFAM" id="SSF53448">
    <property type="entry name" value="Nucleotide-diphospho-sugar transferases"/>
    <property type="match status" value="1"/>
</dbReference>
<keyword evidence="6" id="KW-0299">Galactose metabolism</keyword>
<dbReference type="AlphaFoldDB" id="A9VAQ0"/>
<evidence type="ECO:0000256" key="6">
    <source>
        <dbReference type="ARBA" id="ARBA00023144"/>
    </source>
</evidence>
<dbReference type="GO" id="GO:0005829">
    <property type="term" value="C:cytosol"/>
    <property type="evidence" value="ECO:0000318"/>
    <property type="project" value="GO_Central"/>
</dbReference>
<dbReference type="Gene3D" id="3.90.25.10">
    <property type="entry name" value="UDP-galactose 4-epimerase, domain 1"/>
    <property type="match status" value="1"/>
</dbReference>
<sequence length="1041" mass="115838">MGFSTYKDEVVLVIGGAGFIGGHLCAELAELGAHVECIDIQRSAFRDQAAQGVAVHLLDATDESALREKIKQIQPKFIFHLGADMGGMGFIGDQENDAAIALHNGKMTTNLAGIAHHMPECTVVYTSSACVYPETLQASPEAICLQEDQAYPAQPQDEYGREKLRGEEILKACISRLGIARLHNVYGPFGTFQGGREKAPAALLRKSWALWRQLKDSPNPALPLPLELWGDGQQTRTYLYVSDCVQALLKLGQYAQERPNDPTIVNVGSSEVISVAGLANLCLSLRGIESNVELVFDVAGPQGVRGRSCDGARAQKLLDWRPSVALQDGLQATANWMDEQLASQLAQAATDQEATLLKVWTTSQRHEATDSHTKFAILLPITSRGAEPREFWARIETWVMHLCRTLAGDPHAKHIMIILGLDDDDAEVGLHRDGRERLCRRLNEVLPMEGVVVVQSLSKYAPGAICHYWTALARQAYDLGATHFLLLGDDVRILTPGWVTAIVNKFEDMARDTNLPLGFGCVAFDDVSFPGFPTFPVVSRTHMEIFGGEILPDFFINQDGDPYLFQLYRPWQACEMLADARLSNDIGGSDDARYVKTRSGDWTDAPLTEGRQRVLSWLEAQGVSSEDRQPRVLVDIVVASFRVDPQFLVPLLTQHIRDPELAKKIDVGFVLIADQPREKIQRELEALEAKFGHDWRYRIRAQPVNTGAAAARNRGLQESSADYIIFLDDDVQVSAGLLEAYCRAFLEHPEQTGFVGPTCFPATKSIRCLGIRLAGVTYFWDAATYMQTMPWAVTANMACKRVPTARFRDLFPKTGGGEDIDYCLMWCGADLLSVPKAKATHPWWNDGHPRFDRFFGWARGDGALIALWPQHCWWMAPNPSEWLVLLSTSAICLGMLQWLPESMSLVRDLAPFPGTSTMLRGALAVGGGLVGGELLSAVCFAFGFPWSFDRGLYHDMVPGVWPRVRALVPATITRNCSEMGRVVGHFLRRDPHLLFRRFDWFVGKNPTFFSDDLKRTVVRNVCFFVTAFSVWYSSTRLETLW</sequence>
<comment type="pathway">
    <text evidence="3">Carbohydrate metabolism; galactose metabolism.</text>
</comment>
<dbReference type="EMBL" id="CH991574">
    <property type="protein sequence ID" value="EDQ85412.1"/>
    <property type="molecule type" value="Genomic_DNA"/>
</dbReference>
<dbReference type="InterPro" id="IPR001173">
    <property type="entry name" value="Glyco_trans_2-like"/>
</dbReference>
<evidence type="ECO:0000256" key="3">
    <source>
        <dbReference type="ARBA" id="ARBA00004947"/>
    </source>
</evidence>
<dbReference type="STRING" id="81824.A9VAQ0"/>
<dbReference type="InterPro" id="IPR036291">
    <property type="entry name" value="NAD(P)-bd_dom_sf"/>
</dbReference>
<feature type="domain" description="NAD-dependent epimerase/dehydratase" evidence="9">
    <location>
        <begin position="11"/>
        <end position="268"/>
    </location>
</feature>
<dbReference type="GO" id="GO:0003978">
    <property type="term" value="F:UDP-glucose 4-epimerase activity"/>
    <property type="evidence" value="ECO:0000318"/>
    <property type="project" value="GO_Central"/>
</dbReference>
<comment type="cofactor">
    <cofactor evidence="2">
        <name>NAD(+)</name>
        <dbReference type="ChEBI" id="CHEBI:57540"/>
    </cofactor>
</comment>
<dbReference type="GO" id="GO:0033499">
    <property type="term" value="P:galactose catabolic process via UDP-galactose, Leloir pathway"/>
    <property type="evidence" value="ECO:0000318"/>
    <property type="project" value="GO_Central"/>
</dbReference>
<evidence type="ECO:0000259" key="8">
    <source>
        <dbReference type="Pfam" id="PF00535"/>
    </source>
</evidence>
<dbReference type="Pfam" id="PF00535">
    <property type="entry name" value="Glycos_transf_2"/>
    <property type="match status" value="1"/>
</dbReference>
<evidence type="ECO:0000256" key="5">
    <source>
        <dbReference type="ARBA" id="ARBA00023027"/>
    </source>
</evidence>
<feature type="domain" description="Glycosyltransferase 2-like" evidence="8">
    <location>
        <begin position="669"/>
        <end position="750"/>
    </location>
</feature>
<protein>
    <recommendedName>
        <fullName evidence="4">UDP-glucose 4-epimerase</fullName>
        <ecNumber evidence="4">5.1.3.2</ecNumber>
    </recommendedName>
</protein>
<dbReference type="Pfam" id="PF01370">
    <property type="entry name" value="Epimerase"/>
    <property type="match status" value="1"/>
</dbReference>
<evidence type="ECO:0000256" key="4">
    <source>
        <dbReference type="ARBA" id="ARBA00013189"/>
    </source>
</evidence>
<dbReference type="KEGG" id="mbr:MONBRDRAFT_38874"/>